<organism evidence="1">
    <name type="scientific">Phytophthora nicotianae</name>
    <name type="common">Potato buckeye rot agent</name>
    <name type="synonym">Phytophthora parasitica</name>
    <dbReference type="NCBI Taxonomy" id="4792"/>
    <lineage>
        <taxon>Eukaryota</taxon>
        <taxon>Sar</taxon>
        <taxon>Stramenopiles</taxon>
        <taxon>Oomycota</taxon>
        <taxon>Peronosporomycetes</taxon>
        <taxon>Peronosporales</taxon>
        <taxon>Peronosporaceae</taxon>
        <taxon>Phytophthora</taxon>
    </lineage>
</organism>
<dbReference type="EMBL" id="KI680719">
    <property type="protein sequence ID" value="ETL88587.1"/>
    <property type="molecule type" value="Genomic_DNA"/>
</dbReference>
<accession>W2KTZ4</accession>
<protein>
    <submittedName>
        <fullName evidence="1">Uncharacterized protein</fullName>
    </submittedName>
</protein>
<sequence length="39" mass="4442">MEMLTWTSLEINDTEAAGPTGFKQAWKRKTRSSDVAIDR</sequence>
<gene>
    <name evidence="1" type="ORF">L917_12345</name>
</gene>
<reference evidence="1" key="1">
    <citation type="submission" date="2013-11" db="EMBL/GenBank/DDBJ databases">
        <title>The Genome Sequence of Phytophthora parasitica CHvinca01.</title>
        <authorList>
            <consortium name="The Broad Institute Genomics Platform"/>
            <person name="Russ C."/>
            <person name="Tyler B."/>
            <person name="Panabieres F."/>
            <person name="Shan W."/>
            <person name="Tripathy S."/>
            <person name="Grunwald N."/>
            <person name="Machado M."/>
            <person name="Johnson C.S."/>
            <person name="Arredondo F."/>
            <person name="Hong C."/>
            <person name="Coffey M."/>
            <person name="Young S.K."/>
            <person name="Zeng Q."/>
            <person name="Gargeya S."/>
            <person name="Fitzgerald M."/>
            <person name="Abouelleil A."/>
            <person name="Alvarado L."/>
            <person name="Chapman S.B."/>
            <person name="Gainer-Dewar J."/>
            <person name="Goldberg J."/>
            <person name="Griggs A."/>
            <person name="Gujja S."/>
            <person name="Hansen M."/>
            <person name="Howarth C."/>
            <person name="Imamovic A."/>
            <person name="Ireland A."/>
            <person name="Larimer J."/>
            <person name="McCowan C."/>
            <person name="Murphy C."/>
            <person name="Pearson M."/>
            <person name="Poon T.W."/>
            <person name="Priest M."/>
            <person name="Roberts A."/>
            <person name="Saif S."/>
            <person name="Shea T."/>
            <person name="Sykes S."/>
            <person name="Wortman J."/>
            <person name="Nusbaum C."/>
            <person name="Birren B."/>
        </authorList>
    </citation>
    <scope>NUCLEOTIDE SEQUENCE [LARGE SCALE GENOMIC DNA]</scope>
    <source>
        <strain evidence="1">CHvinca01</strain>
    </source>
</reference>
<dbReference type="Proteomes" id="UP000054423">
    <property type="component" value="Unassembled WGS sequence"/>
</dbReference>
<dbReference type="AlphaFoldDB" id="W2KTZ4"/>
<name>W2KTZ4_PHYNI</name>
<proteinExistence type="predicted"/>
<evidence type="ECO:0000313" key="1">
    <source>
        <dbReference type="EMBL" id="ETL88587.1"/>
    </source>
</evidence>